<feature type="region of interest" description="Disordered" evidence="1">
    <location>
        <begin position="1"/>
        <end position="28"/>
    </location>
</feature>
<evidence type="ECO:0000256" key="1">
    <source>
        <dbReference type="SAM" id="MobiDB-lite"/>
    </source>
</evidence>
<protein>
    <submittedName>
        <fullName evidence="2">Uncharacterized protein</fullName>
    </submittedName>
</protein>
<reference evidence="2" key="1">
    <citation type="submission" date="2016-04" db="EMBL/GenBank/DDBJ databases">
        <authorList>
            <person name="Evans L.H."/>
            <person name="Alamgir A."/>
            <person name="Owens N."/>
            <person name="Weber N.D."/>
            <person name="Virtaneva K."/>
            <person name="Barbian K."/>
            <person name="Babar A."/>
            <person name="Rosenke K."/>
        </authorList>
    </citation>
    <scope>NUCLEOTIDE SEQUENCE [LARGE SCALE GENOMIC DNA]</scope>
    <source>
        <strain evidence="2">CBS 101.48</strain>
    </source>
</reference>
<keyword evidence="3" id="KW-1185">Reference proteome</keyword>
<dbReference type="AlphaFoldDB" id="A0A168PNB4"/>
<evidence type="ECO:0000313" key="2">
    <source>
        <dbReference type="EMBL" id="SAM02676.1"/>
    </source>
</evidence>
<sequence length="78" mass="9362">MGDLKQWSSRHRRHRRRYCRSHRRSGSNVERKMKAIVNHVRYQCRCQNKSDEEAKKKQQKGIDRKVILVAISGFEIPV</sequence>
<dbReference type="EMBL" id="LT553932">
    <property type="protein sequence ID" value="SAM02676.1"/>
    <property type="molecule type" value="Genomic_DNA"/>
</dbReference>
<organism evidence="2">
    <name type="scientific">Absidia glauca</name>
    <name type="common">Pin mould</name>
    <dbReference type="NCBI Taxonomy" id="4829"/>
    <lineage>
        <taxon>Eukaryota</taxon>
        <taxon>Fungi</taxon>
        <taxon>Fungi incertae sedis</taxon>
        <taxon>Mucoromycota</taxon>
        <taxon>Mucoromycotina</taxon>
        <taxon>Mucoromycetes</taxon>
        <taxon>Mucorales</taxon>
        <taxon>Cunninghamellaceae</taxon>
        <taxon>Absidia</taxon>
    </lineage>
</organism>
<feature type="compositionally biased region" description="Basic residues" evidence="1">
    <location>
        <begin position="8"/>
        <end position="25"/>
    </location>
</feature>
<name>A0A168PNB4_ABSGL</name>
<dbReference type="InParanoid" id="A0A168PNB4"/>
<gene>
    <name evidence="2" type="primary">ABSGL_08479.1 scaffold 10128</name>
</gene>
<dbReference type="Proteomes" id="UP000078561">
    <property type="component" value="Unassembled WGS sequence"/>
</dbReference>
<proteinExistence type="predicted"/>
<accession>A0A168PNB4</accession>
<evidence type="ECO:0000313" key="3">
    <source>
        <dbReference type="Proteomes" id="UP000078561"/>
    </source>
</evidence>